<dbReference type="KEGG" id="adin:H7849_20450"/>
<sequence length="54" mass="5678">MAHKIAQAIAEAGVDLSFFVAQAIGRKYSAVIGFANDGDAKKAATLIKKASRKK</sequence>
<dbReference type="Proteomes" id="UP000515312">
    <property type="component" value="Chromosome"/>
</dbReference>
<evidence type="ECO:0000313" key="2">
    <source>
        <dbReference type="Proteomes" id="UP000515312"/>
    </source>
</evidence>
<protein>
    <recommendedName>
        <fullName evidence="3">SPOR domain-containing protein</fullName>
    </recommendedName>
</protein>
<dbReference type="RefSeq" id="WP_186742049.1">
    <property type="nucleotide sequence ID" value="NZ_CP060394.1"/>
</dbReference>
<evidence type="ECO:0008006" key="3">
    <source>
        <dbReference type="Google" id="ProtNLM"/>
    </source>
</evidence>
<proteinExistence type="predicted"/>
<reference evidence="1 2" key="1">
    <citation type="submission" date="2020-08" db="EMBL/GenBank/DDBJ databases">
        <title>Edaphobacter telluris sp. nov. and Acidobacterium dinghuensis sp. nov., two acidobacteria isolated from forest soil.</title>
        <authorList>
            <person name="Fu J."/>
            <person name="Qiu L."/>
        </authorList>
    </citation>
    <scope>NUCLEOTIDE SEQUENCE [LARGE SCALE GENOMIC DNA]</scope>
    <source>
        <strain evidence="1">4Y35</strain>
    </source>
</reference>
<dbReference type="EMBL" id="CP060394">
    <property type="protein sequence ID" value="QNI31423.1"/>
    <property type="molecule type" value="Genomic_DNA"/>
</dbReference>
<gene>
    <name evidence="1" type="ORF">H7849_20450</name>
</gene>
<keyword evidence="2" id="KW-1185">Reference proteome</keyword>
<evidence type="ECO:0000313" key="1">
    <source>
        <dbReference type="EMBL" id="QNI31423.1"/>
    </source>
</evidence>
<accession>A0A7G8BFV3</accession>
<organism evidence="1 2">
    <name type="scientific">Alloacidobacterium dinghuense</name>
    <dbReference type="NCBI Taxonomy" id="2763107"/>
    <lineage>
        <taxon>Bacteria</taxon>
        <taxon>Pseudomonadati</taxon>
        <taxon>Acidobacteriota</taxon>
        <taxon>Terriglobia</taxon>
        <taxon>Terriglobales</taxon>
        <taxon>Acidobacteriaceae</taxon>
        <taxon>Alloacidobacterium</taxon>
    </lineage>
</organism>
<name>A0A7G8BFV3_9BACT</name>
<dbReference type="AlphaFoldDB" id="A0A7G8BFV3"/>